<dbReference type="RefSeq" id="XP_013277702.1">
    <property type="nucleotide sequence ID" value="XM_013422248.1"/>
</dbReference>
<dbReference type="VEuPathDB" id="FungiDB:Z518_01650"/>
<dbReference type="HOGENOM" id="CLU_2185401_0_0_1"/>
<protein>
    <submittedName>
        <fullName evidence="2">Uncharacterized protein</fullName>
    </submittedName>
</protein>
<dbReference type="GeneID" id="25289721"/>
<sequence length="109" mass="12642">MASTRSNAPNAKSSSRSNEPPVLESRPAFPKPCSSFWPFRSKNQDSEIMQYRVIDKVYPFDNTKTFTALPEHSKSPHLCDFELMRNVQKYLLKSRWRKSSVVKGWTDSQ</sequence>
<evidence type="ECO:0000256" key="1">
    <source>
        <dbReference type="SAM" id="MobiDB-lite"/>
    </source>
</evidence>
<dbReference type="AlphaFoldDB" id="A0A0D2J4F8"/>
<organism evidence="2 3">
    <name type="scientific">Rhinocladiella mackenziei CBS 650.93</name>
    <dbReference type="NCBI Taxonomy" id="1442369"/>
    <lineage>
        <taxon>Eukaryota</taxon>
        <taxon>Fungi</taxon>
        <taxon>Dikarya</taxon>
        <taxon>Ascomycota</taxon>
        <taxon>Pezizomycotina</taxon>
        <taxon>Eurotiomycetes</taxon>
        <taxon>Chaetothyriomycetidae</taxon>
        <taxon>Chaetothyriales</taxon>
        <taxon>Herpotrichiellaceae</taxon>
        <taxon>Rhinocladiella</taxon>
    </lineage>
</organism>
<name>A0A0D2J4F8_9EURO</name>
<reference evidence="2 3" key="1">
    <citation type="submission" date="2015-01" db="EMBL/GenBank/DDBJ databases">
        <title>The Genome Sequence of Rhinocladiella mackenzie CBS 650.93.</title>
        <authorList>
            <consortium name="The Broad Institute Genomics Platform"/>
            <person name="Cuomo C."/>
            <person name="de Hoog S."/>
            <person name="Gorbushina A."/>
            <person name="Stielow B."/>
            <person name="Teixiera M."/>
            <person name="Abouelleil A."/>
            <person name="Chapman S.B."/>
            <person name="Priest M."/>
            <person name="Young S.K."/>
            <person name="Wortman J."/>
            <person name="Nusbaum C."/>
            <person name="Birren B."/>
        </authorList>
    </citation>
    <scope>NUCLEOTIDE SEQUENCE [LARGE SCALE GENOMIC DNA]</scope>
    <source>
        <strain evidence="2 3">CBS 650.93</strain>
    </source>
</reference>
<keyword evidence="3" id="KW-1185">Reference proteome</keyword>
<evidence type="ECO:0000313" key="3">
    <source>
        <dbReference type="Proteomes" id="UP000053617"/>
    </source>
</evidence>
<dbReference type="Proteomes" id="UP000053617">
    <property type="component" value="Unassembled WGS sequence"/>
</dbReference>
<accession>A0A0D2J4F8</accession>
<proteinExistence type="predicted"/>
<dbReference type="EMBL" id="KN847475">
    <property type="protein sequence ID" value="KIX10566.1"/>
    <property type="molecule type" value="Genomic_DNA"/>
</dbReference>
<evidence type="ECO:0000313" key="2">
    <source>
        <dbReference type="EMBL" id="KIX10566.1"/>
    </source>
</evidence>
<feature type="compositionally biased region" description="Polar residues" evidence="1">
    <location>
        <begin position="1"/>
        <end position="18"/>
    </location>
</feature>
<feature type="region of interest" description="Disordered" evidence="1">
    <location>
        <begin position="1"/>
        <end position="29"/>
    </location>
</feature>
<gene>
    <name evidence="2" type="ORF">Z518_01650</name>
</gene>